<evidence type="ECO:0000259" key="3">
    <source>
        <dbReference type="Pfam" id="PF20149"/>
    </source>
</evidence>
<protein>
    <recommendedName>
        <fullName evidence="3">DUF6532 domain-containing protein</fullName>
    </recommendedName>
</protein>
<keyword evidence="2" id="KW-1133">Transmembrane helix</keyword>
<feature type="compositionally biased region" description="Acidic residues" evidence="1">
    <location>
        <begin position="1"/>
        <end position="16"/>
    </location>
</feature>
<evidence type="ECO:0000256" key="1">
    <source>
        <dbReference type="SAM" id="MobiDB-lite"/>
    </source>
</evidence>
<comment type="caution">
    <text evidence="4">The sequence shown here is derived from an EMBL/GenBank/DDBJ whole genome shotgun (WGS) entry which is preliminary data.</text>
</comment>
<dbReference type="EMBL" id="JANIEX010001503">
    <property type="protein sequence ID" value="KAJ3557221.1"/>
    <property type="molecule type" value="Genomic_DNA"/>
</dbReference>
<feature type="compositionally biased region" description="Basic and acidic residues" evidence="1">
    <location>
        <begin position="126"/>
        <end position="135"/>
    </location>
</feature>
<evidence type="ECO:0000256" key="2">
    <source>
        <dbReference type="SAM" id="Phobius"/>
    </source>
</evidence>
<organism evidence="4 5">
    <name type="scientific">Leucocoprinus birnbaumii</name>
    <dbReference type="NCBI Taxonomy" id="56174"/>
    <lineage>
        <taxon>Eukaryota</taxon>
        <taxon>Fungi</taxon>
        <taxon>Dikarya</taxon>
        <taxon>Basidiomycota</taxon>
        <taxon>Agaricomycotina</taxon>
        <taxon>Agaricomycetes</taxon>
        <taxon>Agaricomycetidae</taxon>
        <taxon>Agaricales</taxon>
        <taxon>Agaricineae</taxon>
        <taxon>Agaricaceae</taxon>
        <taxon>Leucocoprinus</taxon>
    </lineage>
</organism>
<dbReference type="AlphaFoldDB" id="A0AAD5YQL6"/>
<reference evidence="4" key="1">
    <citation type="submission" date="2022-07" db="EMBL/GenBank/DDBJ databases">
        <title>Genome Sequence of Leucocoprinus birnbaumii.</title>
        <authorList>
            <person name="Buettner E."/>
        </authorList>
    </citation>
    <scope>NUCLEOTIDE SEQUENCE</scope>
    <source>
        <strain evidence="4">VT141</strain>
    </source>
</reference>
<keyword evidence="2" id="KW-0472">Membrane</keyword>
<accession>A0AAD5YQL6</accession>
<dbReference type="Proteomes" id="UP001213000">
    <property type="component" value="Unassembled WGS sequence"/>
</dbReference>
<evidence type="ECO:0000313" key="5">
    <source>
        <dbReference type="Proteomes" id="UP001213000"/>
    </source>
</evidence>
<keyword evidence="2" id="KW-0812">Transmembrane</keyword>
<keyword evidence="5" id="KW-1185">Reference proteome</keyword>
<feature type="transmembrane region" description="Helical" evidence="2">
    <location>
        <begin position="368"/>
        <end position="389"/>
    </location>
</feature>
<name>A0AAD5YQL6_9AGAR</name>
<feature type="domain" description="DUF6532" evidence="3">
    <location>
        <begin position="229"/>
        <end position="351"/>
    </location>
</feature>
<evidence type="ECO:0000313" key="4">
    <source>
        <dbReference type="EMBL" id="KAJ3557221.1"/>
    </source>
</evidence>
<gene>
    <name evidence="4" type="ORF">NP233_g11799</name>
</gene>
<feature type="compositionally biased region" description="Basic and acidic residues" evidence="1">
    <location>
        <begin position="85"/>
        <end position="108"/>
    </location>
</feature>
<feature type="region of interest" description="Disordered" evidence="1">
    <location>
        <begin position="1"/>
        <end position="20"/>
    </location>
</feature>
<feature type="region of interest" description="Disordered" evidence="1">
    <location>
        <begin position="82"/>
        <end position="165"/>
    </location>
</feature>
<proteinExistence type="predicted"/>
<dbReference type="Pfam" id="PF20149">
    <property type="entry name" value="DUF6532"/>
    <property type="match status" value="1"/>
</dbReference>
<dbReference type="InterPro" id="IPR045341">
    <property type="entry name" value="DUF6532"/>
</dbReference>
<sequence length="416" mass="46387">MSEGEEDNEQVSEVDDTDLRQLDANELRGFLEKEMVQVIGKESAPLVSNSKKFAASCLFDDDVGVVLARHCKLAAQATKNIPRAPETDSHSDHGKGINDNEDSVHEESPQGFAVKATKQSKKTRRREQQFHDETVHVQAHHAPKDANSIGNHTGAPSTKPPWAIAKSFPGKKVTLRAQHPLVIRICHIGIRRAEQTLVTSNAWPECKRHGCPDYHQEIMSYAAEKVAKSDARALDVVAELKNEESKFAMIIGNLVSWVIDRKKIYQSDSFKQLLRNAFFKTDTDFGYKYSKYYTSTHATRKENEITMPLVALAATGLYSAISSWESGACIKESFDAEKNKPTYNCHIGYLEGMKRDNPGAYHKIMLDLLAYATYVLFMFSFMALLITSFRISQPKAMASAPVGSALAVADFADYSE</sequence>